<evidence type="ECO:0000259" key="8">
    <source>
        <dbReference type="PROSITE" id="PS50048"/>
    </source>
</evidence>
<evidence type="ECO:0000256" key="5">
    <source>
        <dbReference type="ARBA" id="ARBA00023163"/>
    </source>
</evidence>
<dbReference type="GeneID" id="27906746"/>
<dbReference type="STRING" id="692275.M3D8X0"/>
<dbReference type="GO" id="GO:0008270">
    <property type="term" value="F:zinc ion binding"/>
    <property type="evidence" value="ECO:0007669"/>
    <property type="project" value="InterPro"/>
</dbReference>
<keyword evidence="5" id="KW-0804">Transcription</keyword>
<proteinExistence type="predicted"/>
<dbReference type="InterPro" id="IPR021858">
    <property type="entry name" value="Fun_TF"/>
</dbReference>
<reference evidence="9 10" key="1">
    <citation type="journal article" date="2012" name="PLoS Pathog.">
        <title>Diverse lifestyles and strategies of plant pathogenesis encoded in the genomes of eighteen Dothideomycetes fungi.</title>
        <authorList>
            <person name="Ohm R.A."/>
            <person name="Feau N."/>
            <person name="Henrissat B."/>
            <person name="Schoch C.L."/>
            <person name="Horwitz B.A."/>
            <person name="Barry K.W."/>
            <person name="Condon B.J."/>
            <person name="Copeland A.C."/>
            <person name="Dhillon B."/>
            <person name="Glaser F."/>
            <person name="Hesse C.N."/>
            <person name="Kosti I."/>
            <person name="LaButti K."/>
            <person name="Lindquist E.A."/>
            <person name="Lucas S."/>
            <person name="Salamov A.A."/>
            <person name="Bradshaw R.E."/>
            <person name="Ciuffetti L."/>
            <person name="Hamelin R.C."/>
            <person name="Kema G.H.J."/>
            <person name="Lawrence C."/>
            <person name="Scott J.A."/>
            <person name="Spatafora J.W."/>
            <person name="Turgeon B.G."/>
            <person name="de Wit P.J.G.M."/>
            <person name="Zhong S."/>
            <person name="Goodwin S.B."/>
            <person name="Grigoriev I.V."/>
        </authorList>
    </citation>
    <scope>NUCLEOTIDE SEQUENCE [LARGE SCALE GENOMIC DNA]</scope>
    <source>
        <strain evidence="9 10">SO2202</strain>
    </source>
</reference>
<dbReference type="Pfam" id="PF11951">
    <property type="entry name" value="Fungal_trans_2"/>
    <property type="match status" value="1"/>
</dbReference>
<dbReference type="InterPro" id="IPR036864">
    <property type="entry name" value="Zn2-C6_fun-type_DNA-bd_sf"/>
</dbReference>
<dbReference type="GO" id="GO:0000981">
    <property type="term" value="F:DNA-binding transcription factor activity, RNA polymerase II-specific"/>
    <property type="evidence" value="ECO:0007669"/>
    <property type="project" value="InterPro"/>
</dbReference>
<name>M3D8X0_SPHMS</name>
<dbReference type="Gene3D" id="4.10.240.10">
    <property type="entry name" value="Zn(2)-C6 fungal-type DNA-binding domain"/>
    <property type="match status" value="1"/>
</dbReference>
<evidence type="ECO:0000256" key="3">
    <source>
        <dbReference type="ARBA" id="ARBA00023015"/>
    </source>
</evidence>
<dbReference type="CDD" id="cd00067">
    <property type="entry name" value="GAL4"/>
    <property type="match status" value="1"/>
</dbReference>
<evidence type="ECO:0000256" key="6">
    <source>
        <dbReference type="ARBA" id="ARBA00023242"/>
    </source>
</evidence>
<evidence type="ECO:0000256" key="4">
    <source>
        <dbReference type="ARBA" id="ARBA00023125"/>
    </source>
</evidence>
<dbReference type="AlphaFoldDB" id="M3D8X0"/>
<dbReference type="PANTHER" id="PTHR36206">
    <property type="entry name" value="ASPERCRYPTIN BIOSYNTHESIS CLUSTER-SPECIFIC TRANSCRIPTION REGULATOR ATNN-RELATED"/>
    <property type="match status" value="1"/>
</dbReference>
<evidence type="ECO:0000256" key="7">
    <source>
        <dbReference type="SAM" id="MobiDB-lite"/>
    </source>
</evidence>
<feature type="domain" description="Zn(2)-C6 fungal-type" evidence="8">
    <location>
        <begin position="57"/>
        <end position="85"/>
    </location>
</feature>
<evidence type="ECO:0000313" key="10">
    <source>
        <dbReference type="Proteomes" id="UP000016931"/>
    </source>
</evidence>
<dbReference type="InterPro" id="IPR001138">
    <property type="entry name" value="Zn2Cys6_DnaBD"/>
</dbReference>
<evidence type="ECO:0000256" key="2">
    <source>
        <dbReference type="ARBA" id="ARBA00022833"/>
    </source>
</evidence>
<accession>M3D8X0</accession>
<dbReference type="PROSITE" id="PS00463">
    <property type="entry name" value="ZN2_CY6_FUNGAL_1"/>
    <property type="match status" value="1"/>
</dbReference>
<sequence>MSSTGRASGSTSTRVVKTTAKASSSSRDVTWQAAAAAHILEARKRQGRVGGKKSRAGCLTCKTRRIKCDEQHPQCGRCRSSGRRCDGYVHLQLSVPGRSSNNNNSNNNSNCLIGRQLSLALGLADDDSRRAFDYYLSWTAPRLAGVLDKDFWCGHVLQLAQHEPLILDSLLALSTLYEHPQYRNTFLPSPHHHHHPRHSPRASHVHAAVHPATQRPSGGSSIDEHDAAALRYYNRAIRRFDQKMADGTASPQLALLSCALFICIEIIRDHVLGAVSLVVTGCALTRHFSTCPEGMNPALYDAIIQMFARISVLASSFGHPAEHDLVEWSSHSPPESAAFSTLSDARAMLFRLLGETHATLRLTSDLRKGAVAEGNSNVMPAFANNSLTEQDLANVPPPLPRPHEPSGGGGHATHMGKRSQDLLESEPERIASNEQHEDLYDLSWRHGDISAEHRMIMQLGDRKLFSDPVNMQKRQARLQRRWMRWYDSFRHMCPHGPEENEAAATLLMFYHLAVIMMHAMDTHTQMIFDECTPHFQEIIRLSEIYVHNRIGEHSIFTFEVGTIPPLYWAATKCRIPSLRRRALELLLKAPAKECLWGARSCAEVVARLIAIEEEGLGHPVPSLVQIGLGGGVSAIDDSIFPPEHQRVHHLGILVNEPANRFDIRVTRYIFNAETGLREKVYSDYPI</sequence>
<dbReference type="Proteomes" id="UP000016931">
    <property type="component" value="Unassembled WGS sequence"/>
</dbReference>
<dbReference type="HOGENOM" id="CLU_011409_3_0_1"/>
<keyword evidence="2" id="KW-0862">Zinc</keyword>
<evidence type="ECO:0000313" key="9">
    <source>
        <dbReference type="EMBL" id="EMF14344.1"/>
    </source>
</evidence>
<dbReference type="InterPro" id="IPR052360">
    <property type="entry name" value="Transcr_Regulatory_Proteins"/>
</dbReference>
<dbReference type="RefSeq" id="XP_016762465.1">
    <property type="nucleotide sequence ID" value="XM_016909609.1"/>
</dbReference>
<organism evidence="9 10">
    <name type="scientific">Sphaerulina musiva (strain SO2202)</name>
    <name type="common">Poplar stem canker fungus</name>
    <name type="synonym">Septoria musiva</name>
    <dbReference type="NCBI Taxonomy" id="692275"/>
    <lineage>
        <taxon>Eukaryota</taxon>
        <taxon>Fungi</taxon>
        <taxon>Dikarya</taxon>
        <taxon>Ascomycota</taxon>
        <taxon>Pezizomycotina</taxon>
        <taxon>Dothideomycetes</taxon>
        <taxon>Dothideomycetidae</taxon>
        <taxon>Mycosphaerellales</taxon>
        <taxon>Mycosphaerellaceae</taxon>
        <taxon>Sphaerulina</taxon>
    </lineage>
</organism>
<feature type="region of interest" description="Disordered" evidence="7">
    <location>
        <begin position="394"/>
        <end position="425"/>
    </location>
</feature>
<dbReference type="Pfam" id="PF00172">
    <property type="entry name" value="Zn_clus"/>
    <property type="match status" value="1"/>
</dbReference>
<keyword evidence="6" id="KW-0539">Nucleus</keyword>
<keyword evidence="10" id="KW-1185">Reference proteome</keyword>
<protein>
    <recommendedName>
        <fullName evidence="8">Zn(2)-C6 fungal-type domain-containing protein</fullName>
    </recommendedName>
</protein>
<dbReference type="GO" id="GO:0003677">
    <property type="term" value="F:DNA binding"/>
    <property type="evidence" value="ECO:0007669"/>
    <property type="project" value="UniProtKB-KW"/>
</dbReference>
<dbReference type="EMBL" id="KB456262">
    <property type="protein sequence ID" value="EMF14344.1"/>
    <property type="molecule type" value="Genomic_DNA"/>
</dbReference>
<dbReference type="PANTHER" id="PTHR36206:SF14">
    <property type="entry name" value="ZN(2)-C6 FUNGAL-TYPE DOMAIN-CONTAINING PROTEIN-RELATED"/>
    <property type="match status" value="1"/>
</dbReference>
<gene>
    <name evidence="9" type="ORF">SEPMUDRAFT_62613</name>
</gene>
<keyword evidence="1" id="KW-0479">Metal-binding</keyword>
<feature type="region of interest" description="Disordered" evidence="7">
    <location>
        <begin position="1"/>
        <end position="27"/>
    </location>
</feature>
<dbReference type="PROSITE" id="PS50048">
    <property type="entry name" value="ZN2_CY6_FUNGAL_2"/>
    <property type="match status" value="1"/>
</dbReference>
<dbReference type="OMA" id="ICRVEPL"/>
<evidence type="ECO:0000256" key="1">
    <source>
        <dbReference type="ARBA" id="ARBA00022723"/>
    </source>
</evidence>
<dbReference type="eggNOG" id="ENOG502SQ3E">
    <property type="taxonomic scope" value="Eukaryota"/>
</dbReference>
<dbReference type="SMART" id="SM00066">
    <property type="entry name" value="GAL4"/>
    <property type="match status" value="1"/>
</dbReference>
<keyword evidence="4" id="KW-0238">DNA-binding</keyword>
<keyword evidence="3" id="KW-0805">Transcription regulation</keyword>
<dbReference type="SUPFAM" id="SSF57701">
    <property type="entry name" value="Zn2/Cys6 DNA-binding domain"/>
    <property type="match status" value="1"/>
</dbReference>
<feature type="compositionally biased region" description="Low complexity" evidence="7">
    <location>
        <begin position="1"/>
        <end position="14"/>
    </location>
</feature>
<dbReference type="OrthoDB" id="2593732at2759"/>